<organism evidence="2">
    <name type="scientific">Nicotiana tabacum</name>
    <name type="common">Common tobacco</name>
    <dbReference type="NCBI Taxonomy" id="4097"/>
    <lineage>
        <taxon>Eukaryota</taxon>
        <taxon>Viridiplantae</taxon>
        <taxon>Streptophyta</taxon>
        <taxon>Embryophyta</taxon>
        <taxon>Tracheophyta</taxon>
        <taxon>Spermatophyta</taxon>
        <taxon>Magnoliopsida</taxon>
        <taxon>eudicotyledons</taxon>
        <taxon>Gunneridae</taxon>
        <taxon>Pentapetalae</taxon>
        <taxon>asterids</taxon>
        <taxon>lamiids</taxon>
        <taxon>Solanales</taxon>
        <taxon>Solanaceae</taxon>
        <taxon>Nicotianoideae</taxon>
        <taxon>Nicotianeae</taxon>
        <taxon>Nicotiana</taxon>
    </lineage>
</organism>
<dbReference type="InterPro" id="IPR053151">
    <property type="entry name" value="RNase_H-like"/>
</dbReference>
<dbReference type="PROSITE" id="PS50879">
    <property type="entry name" value="RNASE_H_1"/>
    <property type="match status" value="1"/>
</dbReference>
<dbReference type="PANTHER" id="PTHR47723">
    <property type="entry name" value="OS05G0353850 PROTEIN"/>
    <property type="match status" value="1"/>
</dbReference>
<dbReference type="InterPro" id="IPR012337">
    <property type="entry name" value="RNaseH-like_sf"/>
</dbReference>
<dbReference type="OrthoDB" id="1305258at2759"/>
<dbReference type="KEGG" id="nta:107802997"/>
<reference evidence="2" key="1">
    <citation type="submission" date="2025-08" db="UniProtKB">
        <authorList>
            <consortium name="RefSeq"/>
        </authorList>
    </citation>
    <scope>IDENTIFICATION</scope>
</reference>
<dbReference type="CDD" id="cd06222">
    <property type="entry name" value="RNase_H_like"/>
    <property type="match status" value="1"/>
</dbReference>
<dbReference type="GO" id="GO:0003676">
    <property type="term" value="F:nucleic acid binding"/>
    <property type="evidence" value="ECO:0007669"/>
    <property type="project" value="InterPro"/>
</dbReference>
<dbReference type="AlphaFoldDB" id="A0A1S4AZQ9"/>
<gene>
    <name evidence="2" type="primary">LOC107802997</name>
</gene>
<dbReference type="PANTHER" id="PTHR47723:SF7">
    <property type="entry name" value="RNASE H FAMILY PROTEIN"/>
    <property type="match status" value="1"/>
</dbReference>
<dbReference type="Pfam" id="PF13456">
    <property type="entry name" value="RVT_3"/>
    <property type="match status" value="1"/>
</dbReference>
<name>A0A1S4AZQ9_TOBAC</name>
<dbReference type="InterPro" id="IPR026960">
    <property type="entry name" value="RVT-Znf"/>
</dbReference>
<dbReference type="InterPro" id="IPR044730">
    <property type="entry name" value="RNase_H-like_dom_plant"/>
</dbReference>
<evidence type="ECO:0000313" key="2">
    <source>
        <dbReference type="RefSeq" id="XP_016482074.1"/>
    </source>
</evidence>
<dbReference type="OMA" id="CTEGANE"/>
<dbReference type="PaxDb" id="4097-A0A1S4AZQ9"/>
<dbReference type="GO" id="GO:0004523">
    <property type="term" value="F:RNA-DNA hybrid ribonuclease activity"/>
    <property type="evidence" value="ECO:0007669"/>
    <property type="project" value="InterPro"/>
</dbReference>
<evidence type="ECO:0000259" key="1">
    <source>
        <dbReference type="PROSITE" id="PS50879"/>
    </source>
</evidence>
<dbReference type="RefSeq" id="XP_016482074.1">
    <property type="nucleotide sequence ID" value="XM_016626588.1"/>
</dbReference>
<dbReference type="SUPFAM" id="SSF53098">
    <property type="entry name" value="Ribonuclease H-like"/>
    <property type="match status" value="1"/>
</dbReference>
<proteinExistence type="predicted"/>
<dbReference type="Pfam" id="PF13966">
    <property type="entry name" value="zf-RVT"/>
    <property type="match status" value="1"/>
</dbReference>
<dbReference type="InterPro" id="IPR036397">
    <property type="entry name" value="RNaseH_sf"/>
</dbReference>
<accession>A0A1S4AZQ9</accession>
<feature type="domain" description="RNase H type-1" evidence="1">
    <location>
        <begin position="271"/>
        <end position="350"/>
    </location>
</feature>
<dbReference type="InterPro" id="IPR002156">
    <property type="entry name" value="RNaseH_domain"/>
</dbReference>
<sequence length="350" mass="39953">MMFNKKEAEKHIQWRLHSGNCSFWWDNWLGTGALAQHRTEGGRPRNITVSQFWESGHWNLQKLNHAAPVHKIASILHTPIYHDPNTLDQDIWVPNDNGNFTCSSAWEVIRKKRPVSFTNKMIWHKMIPFKWSFCLWRAVRNKLPTDDRVLLFSNPIVSICVCCQRYGAETVEHIFSTGHFAVIVWRTFGGAVGIQTAGLPHRLLLMKCAKYGTKQSSLTRVLFAINSDIHLLLKTNYPSVKWPLQWTDLYQAIEDISYYTNVQQVTWRKPAQEFVKINSDGSALTNPGKIGVEAIIRDHRGTFIHALAGPMGKGTNNQAEIKVAIIGITWCLDNGYTKVHLESDSALLIH</sequence>
<dbReference type="Gene3D" id="3.30.420.10">
    <property type="entry name" value="Ribonuclease H-like superfamily/Ribonuclease H"/>
    <property type="match status" value="1"/>
</dbReference>
<protein>
    <recommendedName>
        <fullName evidence="1">RNase H type-1 domain-containing protein</fullName>
    </recommendedName>
</protein>